<dbReference type="Proteomes" id="UP000605201">
    <property type="component" value="Unassembled WGS sequence"/>
</dbReference>
<organism evidence="1 2">
    <name type="scientific">Candidatus Desulfatibia vada</name>
    <dbReference type="NCBI Taxonomy" id="2841696"/>
    <lineage>
        <taxon>Bacteria</taxon>
        <taxon>Pseudomonadati</taxon>
        <taxon>Thermodesulfobacteriota</taxon>
        <taxon>Desulfobacteria</taxon>
        <taxon>Desulfobacterales</taxon>
        <taxon>Desulfobacterales incertae sedis</taxon>
        <taxon>Candidatus Desulfatibia</taxon>
    </lineage>
</organism>
<protein>
    <submittedName>
        <fullName evidence="1">YkgJ family cysteine cluster protein</fullName>
    </submittedName>
</protein>
<accession>A0A8J6P2Q0</accession>
<dbReference type="PANTHER" id="PTHR35866:SF1">
    <property type="entry name" value="YKGJ FAMILY CYSTEINE CLUSTER PROTEIN"/>
    <property type="match status" value="1"/>
</dbReference>
<sequence>MKYIDIDNLDQLPGKRLATGDKFSFHCHPQIACFNLCCRNLNLFLYPYDVVRLKNQLNLTSDQFLDKYVDIVLRDSNFFPEVLLAMSENKERTCPFLSDSGCKVYQDRPDTCRTFPVEQGALHDVGSDTTRLVHFFRPPDFCEGQHENKLWTTESWSRDQEAVIYNEMTLRWSELKRLFQKNPWGREGPEGPKAKMAFMAIYNIDRFRDFLLNSTFLKRYKVKSAILKKIRSDDVALMKLGFEWVKLFVWGIQTKTFKLK</sequence>
<gene>
    <name evidence="1" type="ORF">H8D96_09700</name>
</gene>
<evidence type="ECO:0000313" key="2">
    <source>
        <dbReference type="Proteomes" id="UP000605201"/>
    </source>
</evidence>
<name>A0A8J6P2Q0_9BACT</name>
<dbReference type="InterPro" id="IPR005358">
    <property type="entry name" value="Puta_zinc/iron-chelating_dom"/>
</dbReference>
<proteinExistence type="predicted"/>
<evidence type="ECO:0000313" key="1">
    <source>
        <dbReference type="EMBL" id="MBC8432182.1"/>
    </source>
</evidence>
<dbReference type="Pfam" id="PF03692">
    <property type="entry name" value="CxxCxxCC"/>
    <property type="match status" value="1"/>
</dbReference>
<reference evidence="1 2" key="1">
    <citation type="submission" date="2020-08" db="EMBL/GenBank/DDBJ databases">
        <title>Bridging the membrane lipid divide: bacteria of the FCB group superphylum have the potential to synthesize archaeal ether lipids.</title>
        <authorList>
            <person name="Villanueva L."/>
            <person name="Von Meijenfeldt F.A.B."/>
            <person name="Westbye A.B."/>
            <person name="Yadav S."/>
            <person name="Hopmans E.C."/>
            <person name="Dutilh B.E."/>
            <person name="Sinninghe Damste J.S."/>
        </authorList>
    </citation>
    <scope>NUCLEOTIDE SEQUENCE [LARGE SCALE GENOMIC DNA]</scope>
    <source>
        <strain evidence="1">NIOZ-UU17</strain>
    </source>
</reference>
<dbReference type="EMBL" id="JACNIG010000210">
    <property type="protein sequence ID" value="MBC8432182.1"/>
    <property type="molecule type" value="Genomic_DNA"/>
</dbReference>
<dbReference type="PANTHER" id="PTHR35866">
    <property type="entry name" value="PUTATIVE-RELATED"/>
    <property type="match status" value="1"/>
</dbReference>
<dbReference type="AlphaFoldDB" id="A0A8J6P2Q0"/>
<comment type="caution">
    <text evidence="1">The sequence shown here is derived from an EMBL/GenBank/DDBJ whole genome shotgun (WGS) entry which is preliminary data.</text>
</comment>